<sequence length="333" mass="36382">MPGLPGYDTKPNGRSKATSYAASVVSEWDLDIDEMLPDQVQAVPSGMHRLNTPSTDAQVQPSVANGTLHANDWLQEHRAALQAREAALQQKERRLSRRAKKVSALQQRWGAERALIIAQMTELATVRAKAVHDLQAATNAKVELLKQAGSIAQEQQLMLHGQRSAETSSPEASPRPPTTAHRRAAAGSQQRVLNTSAAGQQIGPKRSERDPGRHASVPSQAAVLPPTGDMLPYIEAGFKLAAVHQSATDMANYALGDDVVYGATSDDVAYPVDMETAQEGPPGKDSDPAGTSNTLAGAAKKLKKQTVWSRFWRPWTWFKRRRRAADWKWEMDE</sequence>
<dbReference type="Proteomes" id="UP001465755">
    <property type="component" value="Unassembled WGS sequence"/>
</dbReference>
<protein>
    <submittedName>
        <fullName evidence="3">Uncharacterized protein</fullName>
    </submittedName>
</protein>
<keyword evidence="4" id="KW-1185">Reference proteome</keyword>
<evidence type="ECO:0000256" key="1">
    <source>
        <dbReference type="SAM" id="Coils"/>
    </source>
</evidence>
<accession>A0AAW1NHY5</accession>
<evidence type="ECO:0000313" key="3">
    <source>
        <dbReference type="EMBL" id="KAK9786897.1"/>
    </source>
</evidence>
<feature type="coiled-coil region" evidence="1">
    <location>
        <begin position="74"/>
        <end position="108"/>
    </location>
</feature>
<keyword evidence="1" id="KW-0175">Coiled coil</keyword>
<name>A0AAW1NHY5_9CHLO</name>
<reference evidence="3 4" key="1">
    <citation type="journal article" date="2024" name="Nat. Commun.">
        <title>Phylogenomics reveals the evolutionary origins of lichenization in chlorophyte algae.</title>
        <authorList>
            <person name="Puginier C."/>
            <person name="Libourel C."/>
            <person name="Otte J."/>
            <person name="Skaloud P."/>
            <person name="Haon M."/>
            <person name="Grisel S."/>
            <person name="Petersen M."/>
            <person name="Berrin J.G."/>
            <person name="Delaux P.M."/>
            <person name="Dal Grande F."/>
            <person name="Keller J."/>
        </authorList>
    </citation>
    <scope>NUCLEOTIDE SEQUENCE [LARGE SCALE GENOMIC DNA]</scope>
    <source>
        <strain evidence="3 4">SAG 2036</strain>
    </source>
</reference>
<proteinExistence type="predicted"/>
<evidence type="ECO:0000313" key="4">
    <source>
        <dbReference type="Proteomes" id="UP001465755"/>
    </source>
</evidence>
<organism evidence="3 4">
    <name type="scientific">Symbiochloris irregularis</name>
    <dbReference type="NCBI Taxonomy" id="706552"/>
    <lineage>
        <taxon>Eukaryota</taxon>
        <taxon>Viridiplantae</taxon>
        <taxon>Chlorophyta</taxon>
        <taxon>core chlorophytes</taxon>
        <taxon>Trebouxiophyceae</taxon>
        <taxon>Trebouxiales</taxon>
        <taxon>Trebouxiaceae</taxon>
        <taxon>Symbiochloris</taxon>
    </lineage>
</organism>
<feature type="region of interest" description="Disordered" evidence="2">
    <location>
        <begin position="158"/>
        <end position="223"/>
    </location>
</feature>
<dbReference type="AlphaFoldDB" id="A0AAW1NHY5"/>
<feature type="compositionally biased region" description="Polar residues" evidence="2">
    <location>
        <begin position="187"/>
        <end position="199"/>
    </location>
</feature>
<evidence type="ECO:0000256" key="2">
    <source>
        <dbReference type="SAM" id="MobiDB-lite"/>
    </source>
</evidence>
<comment type="caution">
    <text evidence="3">The sequence shown here is derived from an EMBL/GenBank/DDBJ whole genome shotgun (WGS) entry which is preliminary data.</text>
</comment>
<dbReference type="EMBL" id="JALJOQ010000262">
    <property type="protein sequence ID" value="KAK9786897.1"/>
    <property type="molecule type" value="Genomic_DNA"/>
</dbReference>
<gene>
    <name evidence="3" type="ORF">WJX73_010560</name>
</gene>